<gene>
    <name evidence="3" type="ORF">EGC76_00845</name>
</gene>
<evidence type="ECO:0000313" key="3">
    <source>
        <dbReference type="EMBL" id="RWU12801.1"/>
    </source>
</evidence>
<sequence>MAQLSVAGIMQIIYRSLGNHQRGVATIEAMLLTPLIFWMLLAALQLIWLFWAQHLLHNTSHYVLRAGQLQHGDLSAMRNVLATGMASTQLQWHAHQQDEPEAANLRDGAWRATVAALLHARLASTIQLHSPTVRAQELFSERRYDLRKQQWVTEIAVDHALARTANMDATDDWLDARQLDIEIWWCMPLQVPLVAPALQTWRQFFESPAQRFCRLREGFVGRPMWPLISRREGPMLSGFRADQ</sequence>
<dbReference type="OrthoDB" id="6237896at2"/>
<proteinExistence type="predicted"/>
<dbReference type="RefSeq" id="WP_128351129.1">
    <property type="nucleotide sequence ID" value="NZ_CAXBCQ010000039.1"/>
</dbReference>
<dbReference type="Proteomes" id="UP000288789">
    <property type="component" value="Unassembled WGS sequence"/>
</dbReference>
<keyword evidence="1" id="KW-0812">Transmembrane</keyword>
<evidence type="ECO:0000256" key="1">
    <source>
        <dbReference type="SAM" id="Phobius"/>
    </source>
</evidence>
<keyword evidence="1" id="KW-1133">Transmembrane helix</keyword>
<name>A0A443Z7G5_9GAMM</name>
<organism evidence="3 4">
    <name type="scientific">Pseudidiomarina gelatinasegens</name>
    <dbReference type="NCBI Taxonomy" id="2487740"/>
    <lineage>
        <taxon>Bacteria</taxon>
        <taxon>Pseudomonadati</taxon>
        <taxon>Pseudomonadota</taxon>
        <taxon>Gammaproteobacteria</taxon>
        <taxon>Alteromonadales</taxon>
        <taxon>Idiomarinaceae</taxon>
        <taxon>Pseudidiomarina</taxon>
    </lineage>
</organism>
<dbReference type="Pfam" id="PF07811">
    <property type="entry name" value="TadE"/>
    <property type="match status" value="1"/>
</dbReference>
<reference evidence="3 4" key="1">
    <citation type="submission" date="2018-12" db="EMBL/GenBank/DDBJ databases">
        <authorList>
            <person name="Li A."/>
            <person name="Zhang M."/>
            <person name="Zhu H."/>
        </authorList>
    </citation>
    <scope>NUCLEOTIDE SEQUENCE [LARGE SCALE GENOMIC DNA]</scope>
    <source>
        <strain evidence="3 4">R04H25</strain>
    </source>
</reference>
<keyword evidence="1" id="KW-0472">Membrane</keyword>
<feature type="domain" description="TadE-like" evidence="2">
    <location>
        <begin position="23"/>
        <end position="60"/>
    </location>
</feature>
<comment type="caution">
    <text evidence="3">The sequence shown here is derived from an EMBL/GenBank/DDBJ whole genome shotgun (WGS) entry which is preliminary data.</text>
</comment>
<feature type="transmembrane region" description="Helical" evidence="1">
    <location>
        <begin position="29"/>
        <end position="51"/>
    </location>
</feature>
<evidence type="ECO:0000259" key="2">
    <source>
        <dbReference type="Pfam" id="PF07811"/>
    </source>
</evidence>
<dbReference type="EMBL" id="RSFE01000001">
    <property type="protein sequence ID" value="RWU12801.1"/>
    <property type="molecule type" value="Genomic_DNA"/>
</dbReference>
<keyword evidence="4" id="KW-1185">Reference proteome</keyword>
<dbReference type="InterPro" id="IPR012495">
    <property type="entry name" value="TadE-like_dom"/>
</dbReference>
<dbReference type="AlphaFoldDB" id="A0A443Z7G5"/>
<evidence type="ECO:0000313" key="4">
    <source>
        <dbReference type="Proteomes" id="UP000288789"/>
    </source>
</evidence>
<accession>A0A443Z7G5</accession>
<protein>
    <submittedName>
        <fullName evidence="3">Pilus assembly protein</fullName>
    </submittedName>
</protein>